<keyword evidence="1" id="KW-0285">Flavoprotein</keyword>
<dbReference type="InterPro" id="IPR029039">
    <property type="entry name" value="Flavoprotein-like_sf"/>
</dbReference>
<keyword evidence="2" id="KW-0288">FMN</keyword>
<dbReference type="HOGENOM" id="CLU_050993_3_0_9"/>
<proteinExistence type="predicted"/>
<dbReference type="Pfam" id="PF03358">
    <property type="entry name" value="FMN_red"/>
    <property type="match status" value="1"/>
</dbReference>
<dbReference type="OrthoDB" id="9805976at2"/>
<dbReference type="AlphaFoldDB" id="M1ZM32"/>
<feature type="domain" description="NADPH-dependent FMN reductase-like" evidence="3">
    <location>
        <begin position="1"/>
        <end position="168"/>
    </location>
</feature>
<accession>M1ZM32</accession>
<name>M1ZM32_9FIRM</name>
<evidence type="ECO:0000256" key="1">
    <source>
        <dbReference type="ARBA" id="ARBA00022630"/>
    </source>
</evidence>
<protein>
    <submittedName>
        <fullName evidence="4">Putative iron-sulfur flavoprotein</fullName>
    </submittedName>
</protein>
<dbReference type="Gene3D" id="3.40.50.360">
    <property type="match status" value="1"/>
</dbReference>
<dbReference type="InterPro" id="IPR051796">
    <property type="entry name" value="ISF_SsuE-like"/>
</dbReference>
<gene>
    <name evidence="4" type="ORF">CUESP1_0610</name>
</gene>
<evidence type="ECO:0000313" key="4">
    <source>
        <dbReference type="EMBL" id="SHD75994.1"/>
    </source>
</evidence>
<dbReference type="SUPFAM" id="SSF52218">
    <property type="entry name" value="Flavoproteins"/>
    <property type="match status" value="1"/>
</dbReference>
<organism evidence="4 5">
    <name type="scientific">[Clostridium] ultunense Esp</name>
    <dbReference type="NCBI Taxonomy" id="1288971"/>
    <lineage>
        <taxon>Bacteria</taxon>
        <taxon>Bacillati</taxon>
        <taxon>Bacillota</taxon>
        <taxon>Tissierellia</taxon>
        <taxon>Tissierellales</taxon>
        <taxon>Tepidimicrobiaceae</taxon>
        <taxon>Schnuerera</taxon>
    </lineage>
</organism>
<dbReference type="PANTHER" id="PTHR43278">
    <property type="entry name" value="NAD(P)H-DEPENDENT FMN-CONTAINING OXIDOREDUCTASE YWQN-RELATED"/>
    <property type="match status" value="1"/>
</dbReference>
<dbReference type="PANTHER" id="PTHR43278:SF4">
    <property type="entry name" value="NAD(P)H-DEPENDENT FMN-CONTAINING OXIDOREDUCTASE YWQN-RELATED"/>
    <property type="match status" value="1"/>
</dbReference>
<evidence type="ECO:0000313" key="5">
    <source>
        <dbReference type="Proteomes" id="UP000245423"/>
    </source>
</evidence>
<reference evidence="4 5" key="1">
    <citation type="submission" date="2016-11" db="EMBL/GenBank/DDBJ databases">
        <authorList>
            <person name="Manzoor S."/>
        </authorList>
    </citation>
    <scope>NUCLEOTIDE SEQUENCE [LARGE SCALE GENOMIC DNA]</scope>
    <source>
        <strain evidence="4">Clostridium ultunense strain Esp</strain>
    </source>
</reference>
<dbReference type="Proteomes" id="UP000245423">
    <property type="component" value="Chromosome 1"/>
</dbReference>
<dbReference type="InterPro" id="IPR005025">
    <property type="entry name" value="FMN_Rdtase-like_dom"/>
</dbReference>
<dbReference type="GO" id="GO:0016491">
    <property type="term" value="F:oxidoreductase activity"/>
    <property type="evidence" value="ECO:0007669"/>
    <property type="project" value="InterPro"/>
</dbReference>
<sequence>MKVIGICGSPRKGGNTEYFTKLTLDVLEKENIETEFVGLRDKNISECTGCYACVKERECIIKDDFQEIFNKMLKVDGIILSSPVYHASITPKLKSLLDRAGFLCRWISNEMVEENKNYDWKGTAFSRKVVAPITVARRTGHTFAFSQLLLWATVNDCIIAGSNYWNMAVAGSGGQVNAEDDKEGIGIMEHLGHNMAYIIKQLNK</sequence>
<evidence type="ECO:0000256" key="2">
    <source>
        <dbReference type="ARBA" id="ARBA00022643"/>
    </source>
</evidence>
<dbReference type="EMBL" id="LT669839">
    <property type="protein sequence ID" value="SHD75994.1"/>
    <property type="molecule type" value="Genomic_DNA"/>
</dbReference>
<dbReference type="RefSeq" id="WP_005588610.1">
    <property type="nucleotide sequence ID" value="NZ_LT669839.1"/>
</dbReference>
<evidence type="ECO:0000259" key="3">
    <source>
        <dbReference type="Pfam" id="PF03358"/>
    </source>
</evidence>
<keyword evidence="5" id="KW-1185">Reference proteome</keyword>